<dbReference type="OMA" id="RVEMHLV"/>
<name>A0A5J4Z9V9_PORPP</name>
<dbReference type="Proteomes" id="UP000324585">
    <property type="component" value="Unassembled WGS sequence"/>
</dbReference>
<evidence type="ECO:0000259" key="3">
    <source>
        <dbReference type="Pfam" id="PF10017"/>
    </source>
</evidence>
<evidence type="ECO:0000313" key="4">
    <source>
        <dbReference type="EMBL" id="KAA8499794.1"/>
    </source>
</evidence>
<dbReference type="OrthoDB" id="4190at2759"/>
<dbReference type="InterPro" id="IPR051128">
    <property type="entry name" value="EgtD_Methyltrsf_superfamily"/>
</dbReference>
<dbReference type="Pfam" id="PF10017">
    <property type="entry name" value="Methyltransf_33"/>
    <property type="match status" value="1"/>
</dbReference>
<dbReference type="PIRSF" id="PIRSF018005">
    <property type="entry name" value="UCP018005"/>
    <property type="match status" value="1"/>
</dbReference>
<keyword evidence="5" id="KW-1185">Reference proteome</keyword>
<proteinExistence type="predicted"/>
<comment type="caution">
    <text evidence="4">The sequence shown here is derived from an EMBL/GenBank/DDBJ whole genome shotgun (WGS) entry which is preliminary data.</text>
</comment>
<evidence type="ECO:0000256" key="2">
    <source>
        <dbReference type="ARBA" id="ARBA00022679"/>
    </source>
</evidence>
<protein>
    <submittedName>
        <fullName evidence="4">Histidine N-alpha-methyltransferase</fullName>
    </submittedName>
</protein>
<dbReference type="InterPro" id="IPR029063">
    <property type="entry name" value="SAM-dependent_MTases_sf"/>
</dbReference>
<dbReference type="SUPFAM" id="SSF53335">
    <property type="entry name" value="S-adenosyl-L-methionine-dependent methyltransferases"/>
    <property type="match status" value="1"/>
</dbReference>
<reference evidence="5" key="1">
    <citation type="journal article" date="2019" name="Nat. Commun.">
        <title>Expansion of phycobilisome linker gene families in mesophilic red algae.</title>
        <authorList>
            <person name="Lee J."/>
            <person name="Kim D."/>
            <person name="Bhattacharya D."/>
            <person name="Yoon H.S."/>
        </authorList>
    </citation>
    <scope>NUCLEOTIDE SEQUENCE [LARGE SCALE GENOMIC DNA]</scope>
    <source>
        <strain evidence="5">CCMP 1328</strain>
    </source>
</reference>
<organism evidence="4 5">
    <name type="scientific">Porphyridium purpureum</name>
    <name type="common">Red alga</name>
    <name type="synonym">Porphyridium cruentum</name>
    <dbReference type="NCBI Taxonomy" id="35688"/>
    <lineage>
        <taxon>Eukaryota</taxon>
        <taxon>Rhodophyta</taxon>
        <taxon>Bangiophyceae</taxon>
        <taxon>Porphyridiales</taxon>
        <taxon>Porphyridiaceae</taxon>
        <taxon>Porphyridium</taxon>
    </lineage>
</organism>
<dbReference type="InterPro" id="IPR017804">
    <property type="entry name" value="MeTrfase_EgtD-like"/>
</dbReference>
<dbReference type="Gene3D" id="3.40.50.150">
    <property type="entry name" value="Vaccinia Virus protein VP39"/>
    <property type="match status" value="1"/>
</dbReference>
<dbReference type="PANTHER" id="PTHR43397">
    <property type="entry name" value="ERGOTHIONEINE BIOSYNTHESIS PROTEIN 1"/>
    <property type="match status" value="1"/>
</dbReference>
<dbReference type="AlphaFoldDB" id="A0A5J4Z9V9"/>
<evidence type="ECO:0000256" key="1">
    <source>
        <dbReference type="ARBA" id="ARBA00022603"/>
    </source>
</evidence>
<keyword evidence="2 4" id="KW-0808">Transferase</keyword>
<dbReference type="NCBIfam" id="TIGR03438">
    <property type="entry name" value="egtD_ergothio"/>
    <property type="match status" value="1"/>
</dbReference>
<feature type="domain" description="Histidine-specific methyltransferase SAM-dependent" evidence="3">
    <location>
        <begin position="48"/>
        <end position="348"/>
    </location>
</feature>
<dbReference type="GO" id="GO:0032259">
    <property type="term" value="P:methylation"/>
    <property type="evidence" value="ECO:0007669"/>
    <property type="project" value="UniProtKB-KW"/>
</dbReference>
<evidence type="ECO:0000313" key="5">
    <source>
        <dbReference type="Proteomes" id="UP000324585"/>
    </source>
</evidence>
<dbReference type="PANTHER" id="PTHR43397:SF1">
    <property type="entry name" value="ERGOTHIONEINE BIOSYNTHESIS PROTEIN 1"/>
    <property type="match status" value="1"/>
</dbReference>
<accession>A0A5J4Z9V9</accession>
<dbReference type="InterPro" id="IPR019257">
    <property type="entry name" value="MeTrfase_dom"/>
</dbReference>
<dbReference type="GO" id="GO:0008168">
    <property type="term" value="F:methyltransferase activity"/>
    <property type="evidence" value="ECO:0007669"/>
    <property type="project" value="UniProtKB-KW"/>
</dbReference>
<dbReference type="InterPro" id="IPR035094">
    <property type="entry name" value="EgtD"/>
</dbReference>
<keyword evidence="1 4" id="KW-0489">Methyltransferase</keyword>
<dbReference type="EMBL" id="VRMN01000001">
    <property type="protein sequence ID" value="KAA8499794.1"/>
    <property type="molecule type" value="Genomic_DNA"/>
</dbReference>
<sequence length="352" mass="40138">MGLDGSVREGHFSYTKLHYEDGAASLKQFLDHVAAGLSVDASKEDAIAHPKTLSSMYFYDDKGSEIYQEITRLREYYPTRTELAILERHGQVIANRFLSNKQPINLVELGAGDGHKTEVLLQYLIHAGVEFEYFPIDISRKAIEQLLRAKDQEWLELGLKCHGLVADHMEGLRWLRTQRPGVHNVVLFLGSSIGNYDLVNAEKFLRTLRTELSPGDNLLVGFDMKKDPHILQNAYADPHGVTARFNLNLLERMNRELGASFDPDQFFHHAFYNPGLGSMESWLVSKCEQRVYIEALQRDVMFLAYEGVRTEYSFKYTRKQIKRLSEAAGLGLVEAFSDENQWFTDALLVVKG</sequence>
<gene>
    <name evidence="4" type="ORF">FVE85_7379</name>
</gene>